<dbReference type="EMBL" id="KV426159">
    <property type="protein sequence ID" value="KZV86344.1"/>
    <property type="molecule type" value="Genomic_DNA"/>
</dbReference>
<gene>
    <name evidence="2" type="ORF">EXIGLDRAFT_752866</name>
</gene>
<accession>A0A165E8V4</accession>
<dbReference type="InParanoid" id="A0A165E8V4"/>
<sequence>MAQYDTWQQTFALAMCAPLVNLIRGTEDRLQQIYQDKLPEYISAYGNWSVVWGPVIWKQYPRDFLSGPDNSWYVAYNPSVLFEDGNSYPTYVIAVAATSGIFLLSFDWRVEDAGVDRVIDWNSWIKSGIFNLPPEPTRKPTPNSPYIAEGTGNATYRLLSTAPPAGAKQAGLSLFVWLKQVAASNAASGTRAMFIFTGHSLGGALAPSLALGLVQGRALPLSSTCDVRAYPIAGPSPGNSNFAALFNATFPASPAVTPGLAYRCWNLDLVNSQDIVPQAWCIVRADSPGQNIQNIATMYMRGTPPLAPVRAVVDSMILWASLCGTVYVPLQASIFTLHVPNEAVPRTIEQFVEHAAPNHKVAYATYVNVPAITPPSIEGYEGLSVQTETDDKATANYPVLREAEVTAHALAAVVKAEEIKIIEDIERL</sequence>
<dbReference type="InterPro" id="IPR002921">
    <property type="entry name" value="Fungal_lipase-type"/>
</dbReference>
<protein>
    <recommendedName>
        <fullName evidence="1">Fungal lipase-type domain-containing protein</fullName>
    </recommendedName>
</protein>
<dbReference type="InterPro" id="IPR029058">
    <property type="entry name" value="AB_hydrolase_fold"/>
</dbReference>
<dbReference type="AlphaFoldDB" id="A0A165E8V4"/>
<proteinExistence type="predicted"/>
<dbReference type="GO" id="GO:0006629">
    <property type="term" value="P:lipid metabolic process"/>
    <property type="evidence" value="ECO:0007669"/>
    <property type="project" value="InterPro"/>
</dbReference>
<evidence type="ECO:0000313" key="3">
    <source>
        <dbReference type="Proteomes" id="UP000077266"/>
    </source>
</evidence>
<dbReference type="SUPFAM" id="SSF53474">
    <property type="entry name" value="alpha/beta-Hydrolases"/>
    <property type="match status" value="1"/>
</dbReference>
<dbReference type="Gene3D" id="3.40.50.1820">
    <property type="entry name" value="alpha/beta hydrolase"/>
    <property type="match status" value="1"/>
</dbReference>
<dbReference type="Pfam" id="PF01764">
    <property type="entry name" value="Lipase_3"/>
    <property type="match status" value="1"/>
</dbReference>
<evidence type="ECO:0000313" key="2">
    <source>
        <dbReference type="EMBL" id="KZV86344.1"/>
    </source>
</evidence>
<evidence type="ECO:0000259" key="1">
    <source>
        <dbReference type="Pfam" id="PF01764"/>
    </source>
</evidence>
<feature type="domain" description="Fungal lipase-type" evidence="1">
    <location>
        <begin position="191"/>
        <end position="279"/>
    </location>
</feature>
<dbReference type="OrthoDB" id="406844at2759"/>
<keyword evidence="3" id="KW-1185">Reference proteome</keyword>
<name>A0A165E8V4_EXIGL</name>
<organism evidence="2 3">
    <name type="scientific">Exidia glandulosa HHB12029</name>
    <dbReference type="NCBI Taxonomy" id="1314781"/>
    <lineage>
        <taxon>Eukaryota</taxon>
        <taxon>Fungi</taxon>
        <taxon>Dikarya</taxon>
        <taxon>Basidiomycota</taxon>
        <taxon>Agaricomycotina</taxon>
        <taxon>Agaricomycetes</taxon>
        <taxon>Auriculariales</taxon>
        <taxon>Exidiaceae</taxon>
        <taxon>Exidia</taxon>
    </lineage>
</organism>
<dbReference type="Proteomes" id="UP000077266">
    <property type="component" value="Unassembled WGS sequence"/>
</dbReference>
<reference evidence="2 3" key="1">
    <citation type="journal article" date="2016" name="Mol. Biol. Evol.">
        <title>Comparative Genomics of Early-Diverging Mushroom-Forming Fungi Provides Insights into the Origins of Lignocellulose Decay Capabilities.</title>
        <authorList>
            <person name="Nagy L.G."/>
            <person name="Riley R."/>
            <person name="Tritt A."/>
            <person name="Adam C."/>
            <person name="Daum C."/>
            <person name="Floudas D."/>
            <person name="Sun H."/>
            <person name="Yadav J.S."/>
            <person name="Pangilinan J."/>
            <person name="Larsson K.H."/>
            <person name="Matsuura K."/>
            <person name="Barry K."/>
            <person name="Labutti K."/>
            <person name="Kuo R."/>
            <person name="Ohm R.A."/>
            <person name="Bhattacharya S.S."/>
            <person name="Shirouzu T."/>
            <person name="Yoshinaga Y."/>
            <person name="Martin F.M."/>
            <person name="Grigoriev I.V."/>
            <person name="Hibbett D.S."/>
        </authorList>
    </citation>
    <scope>NUCLEOTIDE SEQUENCE [LARGE SCALE GENOMIC DNA]</scope>
    <source>
        <strain evidence="2 3">HHB12029</strain>
    </source>
</reference>